<evidence type="ECO:0000259" key="4">
    <source>
        <dbReference type="PROSITE" id="PS51371"/>
    </source>
</evidence>
<comment type="caution">
    <text evidence="5">The sequence shown here is derived from an EMBL/GenBank/DDBJ whole genome shotgun (WGS) entry which is preliminary data.</text>
</comment>
<evidence type="ECO:0000256" key="1">
    <source>
        <dbReference type="ARBA" id="ARBA00023122"/>
    </source>
</evidence>
<keyword evidence="6" id="KW-1185">Reference proteome</keyword>
<dbReference type="CDD" id="cd04622">
    <property type="entry name" value="CBS_pair_HRP1_like"/>
    <property type="match status" value="1"/>
</dbReference>
<dbReference type="Gene3D" id="3.10.580.10">
    <property type="entry name" value="CBS-domain"/>
    <property type="match status" value="1"/>
</dbReference>
<proteinExistence type="predicted"/>
<dbReference type="PROSITE" id="PS51371">
    <property type="entry name" value="CBS"/>
    <property type="match status" value="2"/>
</dbReference>
<dbReference type="SUPFAM" id="SSF54631">
    <property type="entry name" value="CBS-domain pair"/>
    <property type="match status" value="1"/>
</dbReference>
<dbReference type="Pfam" id="PF00571">
    <property type="entry name" value="CBS"/>
    <property type="match status" value="2"/>
</dbReference>
<dbReference type="RefSeq" id="WP_264880818.1">
    <property type="nucleotide sequence ID" value="NZ_JAPDOB010000001.1"/>
</dbReference>
<evidence type="ECO:0000256" key="2">
    <source>
        <dbReference type="PROSITE-ProRule" id="PRU00703"/>
    </source>
</evidence>
<dbReference type="InterPro" id="IPR046342">
    <property type="entry name" value="CBS_dom_sf"/>
</dbReference>
<sequence>MPQKISEVMSRDVQTVSPESTAQEAAGFMLRADAGAIPVTEGERVVGMITDRDIAVRGVAQGRGPETPVRELMTEGAVTARQDDDLESVAILMSDEQVRRIAIVDDGERLVGIVSLADVSRSDQGEAASVALGGVTDPGGEHNQSAEGGSAMQGGESGSVNPQPS</sequence>
<dbReference type="Proteomes" id="UP001526246">
    <property type="component" value="Unassembled WGS sequence"/>
</dbReference>
<feature type="region of interest" description="Disordered" evidence="3">
    <location>
        <begin position="1"/>
        <end position="20"/>
    </location>
</feature>
<feature type="region of interest" description="Disordered" evidence="3">
    <location>
        <begin position="131"/>
        <end position="165"/>
    </location>
</feature>
<reference evidence="5 6" key="1">
    <citation type="submission" date="2022-10" db="EMBL/GenBank/DDBJ databases">
        <title>Sphingomonas sp.</title>
        <authorList>
            <person name="Jin C."/>
        </authorList>
    </citation>
    <scope>NUCLEOTIDE SEQUENCE [LARGE SCALE GENOMIC DNA]</scope>
    <source>
        <strain evidence="5 6">BN140010</strain>
    </source>
</reference>
<evidence type="ECO:0000256" key="3">
    <source>
        <dbReference type="SAM" id="MobiDB-lite"/>
    </source>
</evidence>
<evidence type="ECO:0000313" key="5">
    <source>
        <dbReference type="EMBL" id="MCW3796848.1"/>
    </source>
</evidence>
<gene>
    <name evidence="5" type="ORF">OMW55_03390</name>
</gene>
<protein>
    <submittedName>
        <fullName evidence="5">CBS domain-containing protein</fullName>
    </submittedName>
</protein>
<dbReference type="EMBL" id="JAPDOB010000001">
    <property type="protein sequence ID" value="MCW3796848.1"/>
    <property type="molecule type" value="Genomic_DNA"/>
</dbReference>
<dbReference type="InterPro" id="IPR051257">
    <property type="entry name" value="Diverse_CBS-Domain"/>
</dbReference>
<feature type="domain" description="CBS" evidence="4">
    <location>
        <begin position="9"/>
        <end position="66"/>
    </location>
</feature>
<keyword evidence="1 2" id="KW-0129">CBS domain</keyword>
<dbReference type="PANTHER" id="PTHR43080:SF2">
    <property type="entry name" value="CBS DOMAIN-CONTAINING PROTEIN"/>
    <property type="match status" value="1"/>
</dbReference>
<name>A0ABT3JCQ3_9SPHN</name>
<dbReference type="SMART" id="SM00116">
    <property type="entry name" value="CBS"/>
    <property type="match status" value="2"/>
</dbReference>
<dbReference type="InterPro" id="IPR000644">
    <property type="entry name" value="CBS_dom"/>
</dbReference>
<accession>A0ABT3JCQ3</accession>
<organism evidence="5 6">
    <name type="scientific">Sphingomonas arvum</name>
    <dbReference type="NCBI Taxonomy" id="2992113"/>
    <lineage>
        <taxon>Bacteria</taxon>
        <taxon>Pseudomonadati</taxon>
        <taxon>Pseudomonadota</taxon>
        <taxon>Alphaproteobacteria</taxon>
        <taxon>Sphingomonadales</taxon>
        <taxon>Sphingomonadaceae</taxon>
        <taxon>Sphingomonas</taxon>
    </lineage>
</organism>
<evidence type="ECO:0000313" key="6">
    <source>
        <dbReference type="Proteomes" id="UP001526246"/>
    </source>
</evidence>
<dbReference type="PANTHER" id="PTHR43080">
    <property type="entry name" value="CBS DOMAIN-CONTAINING PROTEIN CBSX3, MITOCHONDRIAL"/>
    <property type="match status" value="1"/>
</dbReference>
<feature type="domain" description="CBS" evidence="4">
    <location>
        <begin position="73"/>
        <end position="129"/>
    </location>
</feature>